<proteinExistence type="predicted"/>
<comment type="caution">
    <text evidence="1">The sequence shown here is derived from an EMBL/GenBank/DDBJ whole genome shotgun (WGS) entry which is preliminary data.</text>
</comment>
<accession>A0ACC2DMF2</accession>
<evidence type="ECO:0000313" key="1">
    <source>
        <dbReference type="EMBL" id="KAJ7555338.1"/>
    </source>
</evidence>
<dbReference type="Proteomes" id="UP001162992">
    <property type="component" value="Chromosome 5"/>
</dbReference>
<protein>
    <submittedName>
        <fullName evidence="1">Uncharacterized protein</fullName>
    </submittedName>
</protein>
<sequence length="943" mass="105678">MGAISAQPLPNSVCLETPQLSSKSAPRSECPSSRQRQLSSSDNYAYRGQSHSIPSYRHPLQPPKASVPVRHFTGEGKNLEELWQQFFADPSQWWDYRFDKTNVSHPDFKHKHTKEALWIDKRSNPDWVQAELTTLEVGVVQQSTFSWNTAIKQHVRIGHDEKAIHILKQMQEEGLVPDNFTFLWILRACASSGTLEEGRHVHSMVSQQGWESDVFVGSSLVDMYAKCGSIEDAYEAFNKIAIHNSVSWTSLITGYVKCGQAKKGLELYRQMHLEMVKPDSVTYGAVLNACANCLALEDGRLVHAQIIESRCKLDDFVGSCLLDMYVKCGSIEEAWNAFNSMHTRNVVCWTTMIAGYVKCGFGEKALELYHKMQWQCINPDTVTFLAALHACASIAALEEGRCIHSKIIESGRESHSLIENCLVDMYIKCGSIHEAWKVFRNIRKHNVACWTTMIIGYVKHGLGEKALELYKQMLVEQIQPDSGTFLYVLHACASAAALEEGRHIHAHIIHSGCELDTSIEACIVDMYIKCGSMEEASEVFNKIVQPDVVCWTAMILGFVRCGQGQKALQLYRQMLLERVEPDSVTFVAVLTACASISALQEGRRIHVQIIQSGCIMNDFVGSCLVEMYVKCGSIEDAGRVFNNLGSRNVVCWTVMIMGFAKCGFGDTAVQLYHQMQMEKVEPDAVTFVAILNACACISALEEGRCIHAQMLRSGTEHDNFVLGCLIDMYAKSGSIADACRVFNNMKSRDEVAYNAMIGAFSMHGQGKEATRLFEQMCQECLKVNNITFVSVLTACSHACLVAEGLYYFESMNAVYDISATMEHYACFVDLLGRAGQLNEAEIMIERMPYVSIPVWRTLLGACRIYGNVKMGERIAEQLLDMEPENASGYVLLSNIYAAAAGQWDRRDTAQRSSLERQVHKERCCTRFDVSDHFHMSDLTILSH</sequence>
<organism evidence="1 2">
    <name type="scientific">Diphasiastrum complanatum</name>
    <name type="common">Issler's clubmoss</name>
    <name type="synonym">Lycopodium complanatum</name>
    <dbReference type="NCBI Taxonomy" id="34168"/>
    <lineage>
        <taxon>Eukaryota</taxon>
        <taxon>Viridiplantae</taxon>
        <taxon>Streptophyta</taxon>
        <taxon>Embryophyta</taxon>
        <taxon>Tracheophyta</taxon>
        <taxon>Lycopodiopsida</taxon>
        <taxon>Lycopodiales</taxon>
        <taxon>Lycopodiaceae</taxon>
        <taxon>Lycopodioideae</taxon>
        <taxon>Diphasiastrum</taxon>
    </lineage>
</organism>
<gene>
    <name evidence="1" type="ORF">O6H91_05G032800</name>
</gene>
<dbReference type="EMBL" id="CM055096">
    <property type="protein sequence ID" value="KAJ7555338.1"/>
    <property type="molecule type" value="Genomic_DNA"/>
</dbReference>
<name>A0ACC2DMF2_DIPCM</name>
<evidence type="ECO:0000313" key="2">
    <source>
        <dbReference type="Proteomes" id="UP001162992"/>
    </source>
</evidence>
<keyword evidence="2" id="KW-1185">Reference proteome</keyword>
<reference evidence="2" key="1">
    <citation type="journal article" date="2024" name="Proc. Natl. Acad. Sci. U.S.A.">
        <title>Extraordinary preservation of gene collinearity over three hundred million years revealed in homosporous lycophytes.</title>
        <authorList>
            <person name="Li C."/>
            <person name="Wickell D."/>
            <person name="Kuo L.Y."/>
            <person name="Chen X."/>
            <person name="Nie B."/>
            <person name="Liao X."/>
            <person name="Peng D."/>
            <person name="Ji J."/>
            <person name="Jenkins J."/>
            <person name="Williams M."/>
            <person name="Shu S."/>
            <person name="Plott C."/>
            <person name="Barry K."/>
            <person name="Rajasekar S."/>
            <person name="Grimwood J."/>
            <person name="Han X."/>
            <person name="Sun S."/>
            <person name="Hou Z."/>
            <person name="He W."/>
            <person name="Dai G."/>
            <person name="Sun C."/>
            <person name="Schmutz J."/>
            <person name="Leebens-Mack J.H."/>
            <person name="Li F.W."/>
            <person name="Wang L."/>
        </authorList>
    </citation>
    <scope>NUCLEOTIDE SEQUENCE [LARGE SCALE GENOMIC DNA]</scope>
    <source>
        <strain evidence="2">cv. PW_Plant_1</strain>
    </source>
</reference>